<dbReference type="AlphaFoldDB" id="A0A7L9FE67"/>
<sequence length="140" mass="16060">MRVRGLKNIAAYYVNKDSEVFWLDLSLAGYRRVKGGERYTTYFDRINEWLRDYGVKVEDYKFSSYVLRSQLSGETRRASPLLLVTLARGSRIIYAVIASFTPGALLQINEILSRAGWKSKFFLDMSAEKAAGFSSYTEEL</sequence>
<dbReference type="KEGG" id="thel:IG193_04725"/>
<dbReference type="RefSeq" id="WP_192818071.1">
    <property type="nucleotide sequence ID" value="NZ_CP062310.1"/>
</dbReference>
<dbReference type="Proteomes" id="UP000594121">
    <property type="component" value="Chromosome"/>
</dbReference>
<keyword evidence="2" id="KW-1185">Reference proteome</keyword>
<protein>
    <submittedName>
        <fullName evidence="1">Uncharacterized protein</fullName>
    </submittedName>
</protein>
<dbReference type="InParanoid" id="A0A7L9FE67"/>
<organism evidence="1 2">
    <name type="scientific">Infirmifilum lucidum</name>
    <dbReference type="NCBI Taxonomy" id="2776706"/>
    <lineage>
        <taxon>Archaea</taxon>
        <taxon>Thermoproteota</taxon>
        <taxon>Thermoprotei</taxon>
        <taxon>Thermofilales</taxon>
        <taxon>Thermofilaceae</taxon>
        <taxon>Infirmifilum</taxon>
    </lineage>
</organism>
<accession>A0A7L9FE67</accession>
<dbReference type="GeneID" id="59149175"/>
<name>A0A7L9FE67_9CREN</name>
<evidence type="ECO:0000313" key="1">
    <source>
        <dbReference type="EMBL" id="QOJ78098.1"/>
    </source>
</evidence>
<proteinExistence type="predicted"/>
<evidence type="ECO:0000313" key="2">
    <source>
        <dbReference type="Proteomes" id="UP000594121"/>
    </source>
</evidence>
<dbReference type="EMBL" id="CP062310">
    <property type="protein sequence ID" value="QOJ78098.1"/>
    <property type="molecule type" value="Genomic_DNA"/>
</dbReference>
<reference evidence="1 2" key="1">
    <citation type="submission" date="2020-10" db="EMBL/GenBank/DDBJ databases">
        <title>Thermofilum lucidum 3507LT sp. nov. a novel member of Thermofilaceae family isolated from Chile hot spring, and proposal of description order Thermofilales.</title>
        <authorList>
            <person name="Zayulina K.S."/>
            <person name="Elcheninov A.G."/>
            <person name="Toshchakov S.V."/>
            <person name="Kublanov I.V."/>
        </authorList>
    </citation>
    <scope>NUCLEOTIDE SEQUENCE [LARGE SCALE GENOMIC DNA]</scope>
    <source>
        <strain evidence="1 2">3507LT</strain>
    </source>
</reference>
<gene>
    <name evidence="1" type="ORF">IG193_04725</name>
</gene>